<dbReference type="InterPro" id="IPR041569">
    <property type="entry name" value="AAA_lid_3"/>
</dbReference>
<dbReference type="InterPro" id="IPR003959">
    <property type="entry name" value="ATPase_AAA_core"/>
</dbReference>
<evidence type="ECO:0000256" key="4">
    <source>
        <dbReference type="ARBA" id="ARBA00022840"/>
    </source>
</evidence>
<feature type="region of interest" description="Disordered" evidence="8">
    <location>
        <begin position="117"/>
        <end position="186"/>
    </location>
</feature>
<dbReference type="SMART" id="SM00382">
    <property type="entry name" value="AAA"/>
    <property type="match status" value="2"/>
</dbReference>
<dbReference type="InterPro" id="IPR003593">
    <property type="entry name" value="AAA+_ATPase"/>
</dbReference>
<gene>
    <name evidence="10" type="ORF">DL546_006688</name>
</gene>
<feature type="compositionally biased region" description="Basic and acidic residues" evidence="8">
    <location>
        <begin position="148"/>
        <end position="179"/>
    </location>
</feature>
<keyword evidence="2" id="KW-0962">Peroxisome biogenesis</keyword>
<dbReference type="GO" id="GO:1990275">
    <property type="term" value="F:preribosome binding"/>
    <property type="evidence" value="ECO:0007669"/>
    <property type="project" value="TreeGrafter"/>
</dbReference>
<protein>
    <recommendedName>
        <fullName evidence="6">Peroxisomal ATPase PEX1</fullName>
    </recommendedName>
    <alternativeName>
        <fullName evidence="5">Peroxin-1</fullName>
    </alternativeName>
</protein>
<evidence type="ECO:0000259" key="9">
    <source>
        <dbReference type="SMART" id="SM00382"/>
    </source>
</evidence>
<dbReference type="InterPro" id="IPR050168">
    <property type="entry name" value="AAA_ATPase_domain"/>
</dbReference>
<dbReference type="Pfam" id="PF00004">
    <property type="entry name" value="AAA"/>
    <property type="match status" value="2"/>
</dbReference>
<dbReference type="GO" id="GO:0005634">
    <property type="term" value="C:nucleus"/>
    <property type="evidence" value="ECO:0007669"/>
    <property type="project" value="TreeGrafter"/>
</dbReference>
<comment type="catalytic activity">
    <reaction evidence="7">
        <text>ATP + H2O = ADP + phosphate + H(+)</text>
        <dbReference type="Rhea" id="RHEA:13065"/>
        <dbReference type="ChEBI" id="CHEBI:15377"/>
        <dbReference type="ChEBI" id="CHEBI:15378"/>
        <dbReference type="ChEBI" id="CHEBI:30616"/>
        <dbReference type="ChEBI" id="CHEBI:43474"/>
        <dbReference type="ChEBI" id="CHEBI:456216"/>
    </reaction>
    <physiologicalReaction direction="left-to-right" evidence="7">
        <dbReference type="Rhea" id="RHEA:13066"/>
    </physiologicalReaction>
</comment>
<proteinExistence type="inferred from homology"/>
<dbReference type="PANTHER" id="PTHR23077">
    <property type="entry name" value="AAA-FAMILY ATPASE"/>
    <property type="match status" value="1"/>
</dbReference>
<dbReference type="PROSITE" id="PS00674">
    <property type="entry name" value="AAA"/>
    <property type="match status" value="2"/>
</dbReference>
<dbReference type="EMBL" id="QVQW01000037">
    <property type="protein sequence ID" value="RKU43903.1"/>
    <property type="molecule type" value="Genomic_DNA"/>
</dbReference>
<keyword evidence="3" id="KW-0547">Nucleotide-binding</keyword>
<feature type="compositionally biased region" description="Acidic residues" evidence="8">
    <location>
        <begin position="72"/>
        <end position="85"/>
    </location>
</feature>
<dbReference type="FunFam" id="3.40.50.300:FF:000149">
    <property type="entry name" value="Nuclear valosin-containing protein-like"/>
    <property type="match status" value="1"/>
</dbReference>
<dbReference type="GO" id="GO:0007031">
    <property type="term" value="P:peroxisome organization"/>
    <property type="evidence" value="ECO:0007669"/>
    <property type="project" value="UniProtKB-KW"/>
</dbReference>
<feature type="domain" description="AAA+ ATPase" evidence="9">
    <location>
        <begin position="519"/>
        <end position="655"/>
    </location>
</feature>
<evidence type="ECO:0000256" key="7">
    <source>
        <dbReference type="ARBA" id="ARBA00048778"/>
    </source>
</evidence>
<dbReference type="GO" id="GO:0016887">
    <property type="term" value="F:ATP hydrolysis activity"/>
    <property type="evidence" value="ECO:0007669"/>
    <property type="project" value="InterPro"/>
</dbReference>
<sequence length="757" mass="82998">MPLPRRNFLRAGLDRDVYSIVNKLYDEDTKKITISAVYDAIKRSNSSLARRKKKELEDAIERVLAQRSEDLRGDEEEDEEDEEEAAIQAEEARIREKDSFLLNRQIAKGWKFSASAIGSPKMGSKGVESDKDVEMKNAPTETNGTPVVEREKNGEPKAKRRRSEREPREKKEPKEKDRSPPSGVSIRDIAGVDATLKRLLSCVWLPLRGTAAYAQMNYRCDFGVLLHGPSGCGKTTLAQAVAASVGVSYIPVSSASLVGGTSGESEKNIRDIFDEAIALAPCLIFMDEIDSIGGKRESAGKAMEGRMVAELINGMDRVAQNTRDGKNVVVLAATSRPDTIDPAIRRRFGVEVAMGMPDEKAREHILRSQARGLPLADDVDFLALSKMTPGYNGADLKHVVTAAMNEALDRELNSVLQRVTSLQPPNDPIPTSDSQAQREWFLLEDQSNIDWAQITITMAHFTLAVSKTQPASKREGFTTIPDTNWSHVGALHDIRKKLEMSIIGPIKQPELFAKVGIKPAAGILLWGPPGCGKTLVAKAVANESKANFISIKGPELLNKYVGESERAVRQVFTRARASAPCILFFDEMDALMPKRDDNLSDASARVVNTLLTELDGVGDRSGIYVVGATNRPDIIDPAIRRPGRLGTSVYVGLPSADERVDILKTLYRNTIPDVSAANATPADVLELVARDKRCNGFSGADLGNLMQAAAQSCLERVYGMPGVEPVINMVDWEKALSEVKPSVKDIHKYEHLRSKGM</sequence>
<dbReference type="Proteomes" id="UP000275385">
    <property type="component" value="Unassembled WGS sequence"/>
</dbReference>
<keyword evidence="4" id="KW-0067">ATP-binding</keyword>
<dbReference type="GO" id="GO:0005524">
    <property type="term" value="F:ATP binding"/>
    <property type="evidence" value="ECO:0007669"/>
    <property type="project" value="UniProtKB-KW"/>
</dbReference>
<accession>A0A420Y7R7</accession>
<dbReference type="Gene3D" id="3.40.50.300">
    <property type="entry name" value="P-loop containing nucleotide triphosphate hydrolases"/>
    <property type="match status" value="2"/>
</dbReference>
<reference evidence="10 11" key="1">
    <citation type="submission" date="2018-08" db="EMBL/GenBank/DDBJ databases">
        <title>Draft genome of the lignicolous fungus Coniochaeta pulveracea.</title>
        <authorList>
            <person name="Borstlap C.J."/>
            <person name="De Witt R.N."/>
            <person name="Botha A."/>
            <person name="Volschenk H."/>
        </authorList>
    </citation>
    <scope>NUCLEOTIDE SEQUENCE [LARGE SCALE GENOMIC DNA]</scope>
    <source>
        <strain evidence="10 11">CAB683</strain>
    </source>
</reference>
<evidence type="ECO:0000313" key="10">
    <source>
        <dbReference type="EMBL" id="RKU43903.1"/>
    </source>
</evidence>
<dbReference type="OrthoDB" id="27435at2759"/>
<evidence type="ECO:0000313" key="11">
    <source>
        <dbReference type="Proteomes" id="UP000275385"/>
    </source>
</evidence>
<dbReference type="Pfam" id="PF17862">
    <property type="entry name" value="AAA_lid_3"/>
    <property type="match status" value="1"/>
</dbReference>
<evidence type="ECO:0000256" key="1">
    <source>
        <dbReference type="ARBA" id="ARBA00006914"/>
    </source>
</evidence>
<dbReference type="GO" id="GO:0042254">
    <property type="term" value="P:ribosome biogenesis"/>
    <property type="evidence" value="ECO:0007669"/>
    <property type="project" value="TreeGrafter"/>
</dbReference>
<dbReference type="FunFam" id="3.40.50.300:FF:001602">
    <property type="entry name" value="Cell division cycle protein-like protein"/>
    <property type="match status" value="1"/>
</dbReference>
<feature type="domain" description="AAA+ ATPase" evidence="9">
    <location>
        <begin position="220"/>
        <end position="358"/>
    </location>
</feature>
<dbReference type="PANTHER" id="PTHR23077:SF171">
    <property type="entry name" value="NUCLEAR VALOSIN-CONTAINING PROTEIN-LIKE"/>
    <property type="match status" value="1"/>
</dbReference>
<dbReference type="InterPro" id="IPR003960">
    <property type="entry name" value="ATPase_AAA_CS"/>
</dbReference>
<comment type="similarity">
    <text evidence="1">Belongs to the AAA ATPase family.</text>
</comment>
<evidence type="ECO:0000256" key="2">
    <source>
        <dbReference type="ARBA" id="ARBA00022593"/>
    </source>
</evidence>
<evidence type="ECO:0000256" key="3">
    <source>
        <dbReference type="ARBA" id="ARBA00022741"/>
    </source>
</evidence>
<dbReference type="AlphaFoldDB" id="A0A420Y7R7"/>
<keyword evidence="11" id="KW-1185">Reference proteome</keyword>
<evidence type="ECO:0000256" key="8">
    <source>
        <dbReference type="SAM" id="MobiDB-lite"/>
    </source>
</evidence>
<dbReference type="GO" id="GO:0003723">
    <property type="term" value="F:RNA binding"/>
    <property type="evidence" value="ECO:0007669"/>
    <property type="project" value="TreeGrafter"/>
</dbReference>
<evidence type="ECO:0000256" key="6">
    <source>
        <dbReference type="ARBA" id="ARBA00034532"/>
    </source>
</evidence>
<feature type="region of interest" description="Disordered" evidence="8">
    <location>
        <begin position="64"/>
        <end position="86"/>
    </location>
</feature>
<evidence type="ECO:0000256" key="5">
    <source>
        <dbReference type="ARBA" id="ARBA00032509"/>
    </source>
</evidence>
<dbReference type="Gene3D" id="1.10.8.60">
    <property type="match status" value="2"/>
</dbReference>
<organism evidence="10 11">
    <name type="scientific">Coniochaeta pulveracea</name>
    <dbReference type="NCBI Taxonomy" id="177199"/>
    <lineage>
        <taxon>Eukaryota</taxon>
        <taxon>Fungi</taxon>
        <taxon>Dikarya</taxon>
        <taxon>Ascomycota</taxon>
        <taxon>Pezizomycotina</taxon>
        <taxon>Sordariomycetes</taxon>
        <taxon>Sordariomycetidae</taxon>
        <taxon>Coniochaetales</taxon>
        <taxon>Coniochaetaceae</taxon>
        <taxon>Coniochaeta</taxon>
    </lineage>
</organism>
<dbReference type="STRING" id="177199.A0A420Y7R7"/>
<comment type="caution">
    <text evidence="10">The sequence shown here is derived from an EMBL/GenBank/DDBJ whole genome shotgun (WGS) entry which is preliminary data.</text>
</comment>
<dbReference type="SUPFAM" id="SSF52540">
    <property type="entry name" value="P-loop containing nucleoside triphosphate hydrolases"/>
    <property type="match status" value="2"/>
</dbReference>
<name>A0A420Y7R7_9PEZI</name>
<dbReference type="InterPro" id="IPR027417">
    <property type="entry name" value="P-loop_NTPase"/>
</dbReference>